<protein>
    <submittedName>
        <fullName evidence="3">Recombinase family protein</fullName>
    </submittedName>
</protein>
<dbReference type="InterPro" id="IPR038109">
    <property type="entry name" value="DNA_bind_recomb_sf"/>
</dbReference>
<dbReference type="PANTHER" id="PTHR30461">
    <property type="entry name" value="DNA-INVERTASE FROM LAMBDOID PROPHAGE"/>
    <property type="match status" value="1"/>
</dbReference>
<dbReference type="PROSITE" id="PS51736">
    <property type="entry name" value="RECOMBINASES_3"/>
    <property type="match status" value="1"/>
</dbReference>
<dbReference type="Gene3D" id="3.40.50.1390">
    <property type="entry name" value="Resolvase, N-terminal catalytic domain"/>
    <property type="match status" value="1"/>
</dbReference>
<dbReference type="GO" id="GO:0003677">
    <property type="term" value="F:DNA binding"/>
    <property type="evidence" value="ECO:0007669"/>
    <property type="project" value="InterPro"/>
</dbReference>
<dbReference type="SUPFAM" id="SSF53041">
    <property type="entry name" value="Resolvase-like"/>
    <property type="match status" value="1"/>
</dbReference>
<evidence type="ECO:0000259" key="2">
    <source>
        <dbReference type="PROSITE" id="PS51737"/>
    </source>
</evidence>
<dbReference type="OMA" id="WNTAHIY"/>
<dbReference type="CDD" id="cd03768">
    <property type="entry name" value="SR_ResInv"/>
    <property type="match status" value="1"/>
</dbReference>
<dbReference type="Pfam" id="PF00239">
    <property type="entry name" value="Resolvase"/>
    <property type="match status" value="1"/>
</dbReference>
<gene>
    <name evidence="3" type="ORF">FGO82_07755</name>
    <name evidence="4" type="ORF">SP119_0512</name>
</gene>
<sequence>MRKVAIYSRVSTINQAEEGYSIQGQIEALTKYCEAMEWKIYKNYSDAGFSGGKLERPAITELIEDGKNNKFDTILVYKLDRLSRNVKDTLYLVKDVFTANNIHFVSLKENIDTSSAMGNLFLTLLSAIAEFEREQIKERMQFGVMNRAKSGKTTAWKTPPYGYRYNKDEKTLSVNELEAANVRQMFDMIISGCSIMSITNYARDNFVGNTWTHVKVKRILENETYKGLVKYREQTFSGDHQAIIDEKTYNKAQIALAHRTDTKTNTRPFQGKYMLSHIAKCGYCGAPLKVCTGRAKNDGTRRQTYVCVNKTESLARRSVNNYNNQKICNTGRYEKKHIEKYVIDVLYKLQHDKEYLKKIKKDDNIIDITPLKKEIEIIDKKINRLNDLYINDLIDLPKLKKDIEELNHLKDDYNKAIKLNYLDKKNEDSLGMLMDNLDIRKSSYDVQSRIVKQLIDRVEVTMDNIDIIFKF</sequence>
<dbReference type="InterPro" id="IPR050639">
    <property type="entry name" value="SSR_resolvase"/>
</dbReference>
<dbReference type="PROSITE" id="PS51737">
    <property type="entry name" value="RECOMBINASE_DNA_BIND"/>
    <property type="match status" value="1"/>
</dbReference>
<dbReference type="InterPro" id="IPR006119">
    <property type="entry name" value="Resolv_N"/>
</dbReference>
<evidence type="ECO:0000313" key="6">
    <source>
        <dbReference type="Proteomes" id="UP000316580"/>
    </source>
</evidence>
<dbReference type="AlphaFoldDB" id="A0A4V6EIS8"/>
<organism evidence="3 6">
    <name type="scientific">Streptococcus pyogenes</name>
    <dbReference type="NCBI Taxonomy" id="1314"/>
    <lineage>
        <taxon>Bacteria</taxon>
        <taxon>Bacillati</taxon>
        <taxon>Bacillota</taxon>
        <taxon>Bacilli</taxon>
        <taxon>Lactobacillales</taxon>
        <taxon>Streptococcaceae</taxon>
        <taxon>Streptococcus</taxon>
    </lineage>
</organism>
<evidence type="ECO:0000313" key="3">
    <source>
        <dbReference type="EMBL" id="TNY46472.1"/>
    </source>
</evidence>
<accession>A0A4V6EIS8</accession>
<dbReference type="Proteomes" id="UP000274496">
    <property type="component" value="Chromosome"/>
</dbReference>
<dbReference type="InterPro" id="IPR011109">
    <property type="entry name" value="DNA_bind_recombinase_dom"/>
</dbReference>
<dbReference type="RefSeq" id="WP_010922052.1">
    <property type="nucleotide sequence ID" value="NZ_AP017629.1"/>
</dbReference>
<name>A0A4V6EIS8_STRPY</name>
<evidence type="ECO:0000259" key="1">
    <source>
        <dbReference type="PROSITE" id="PS51736"/>
    </source>
</evidence>
<dbReference type="Gene3D" id="3.90.1750.20">
    <property type="entry name" value="Putative Large Serine Recombinase, Chain B, Domain 2"/>
    <property type="match status" value="1"/>
</dbReference>
<dbReference type="PANTHER" id="PTHR30461:SF23">
    <property type="entry name" value="DNA RECOMBINASE-RELATED"/>
    <property type="match status" value="1"/>
</dbReference>
<dbReference type="SMR" id="A0A4V6EIS8"/>
<dbReference type="Proteomes" id="UP000316580">
    <property type="component" value="Unassembled WGS sequence"/>
</dbReference>
<dbReference type="EMBL" id="LR031521">
    <property type="protein sequence ID" value="VDC38796.1"/>
    <property type="molecule type" value="Genomic_DNA"/>
</dbReference>
<feature type="domain" description="Recombinase" evidence="2">
    <location>
        <begin position="160"/>
        <end position="263"/>
    </location>
</feature>
<feature type="domain" description="Resolvase/invertase-type recombinase catalytic" evidence="1">
    <location>
        <begin position="3"/>
        <end position="151"/>
    </location>
</feature>
<dbReference type="EMBL" id="VCID01000542">
    <property type="protein sequence ID" value="TNY46472.1"/>
    <property type="molecule type" value="Genomic_DNA"/>
</dbReference>
<dbReference type="Pfam" id="PF07508">
    <property type="entry name" value="Recombinase"/>
    <property type="match status" value="1"/>
</dbReference>
<reference evidence="4 5" key="1">
    <citation type="submission" date="2018-10" db="EMBL/GenBank/DDBJ databases">
        <authorList>
            <person name="Rosinski-Chupin I."/>
        </authorList>
    </citation>
    <scope>NUCLEOTIDE SEQUENCE [LARGE SCALE GENOMIC DNA]</scope>
    <source>
        <strain evidence="4 5">S119</strain>
    </source>
</reference>
<evidence type="ECO:0000313" key="4">
    <source>
        <dbReference type="EMBL" id="VDC38796.1"/>
    </source>
</evidence>
<reference evidence="3 6" key="2">
    <citation type="submission" date="2019-05" db="EMBL/GenBank/DDBJ databases">
        <title>Novel genomic isolates of S.pyogenes and S.dysgalactiae subsp. equisimilis associated to necrotising fasciitis (NSTI).</title>
        <authorList>
            <person name="Barrantes I."/>
        </authorList>
    </citation>
    <scope>NUCLEOTIDE SEQUENCE [LARGE SCALE GENOMIC DNA]</scope>
    <source>
        <strain evidence="3 6">SPY6028</strain>
    </source>
</reference>
<dbReference type="InterPro" id="IPR036162">
    <property type="entry name" value="Resolvase-like_N_sf"/>
</dbReference>
<evidence type="ECO:0000313" key="5">
    <source>
        <dbReference type="Proteomes" id="UP000274496"/>
    </source>
</evidence>
<dbReference type="GO" id="GO:0000150">
    <property type="term" value="F:DNA strand exchange activity"/>
    <property type="evidence" value="ECO:0007669"/>
    <property type="project" value="InterPro"/>
</dbReference>
<proteinExistence type="predicted"/>
<dbReference type="SMART" id="SM00857">
    <property type="entry name" value="Resolvase"/>
    <property type="match status" value="1"/>
</dbReference>